<keyword evidence="1" id="KW-0812">Transmembrane</keyword>
<dbReference type="EMBL" id="BJMM01000051">
    <property type="protein sequence ID" value="GEB53442.1"/>
    <property type="molecule type" value="Genomic_DNA"/>
</dbReference>
<name>A0A4Y3R750_STRCI</name>
<evidence type="ECO:0000256" key="1">
    <source>
        <dbReference type="SAM" id="Phobius"/>
    </source>
</evidence>
<gene>
    <name evidence="2" type="ORF">SCA03_59930</name>
</gene>
<keyword evidence="1" id="KW-1133">Transmembrane helix</keyword>
<accession>A0A4Y3R750</accession>
<dbReference type="RefSeq" id="WP_030888469.1">
    <property type="nucleotide sequence ID" value="NZ_BJMM01000051.1"/>
</dbReference>
<comment type="caution">
    <text evidence="2">The sequence shown here is derived from an EMBL/GenBank/DDBJ whole genome shotgun (WGS) entry which is preliminary data.</text>
</comment>
<protein>
    <submittedName>
        <fullName evidence="2">Uncharacterized protein</fullName>
    </submittedName>
</protein>
<evidence type="ECO:0000313" key="2">
    <source>
        <dbReference type="EMBL" id="GEB53442.1"/>
    </source>
</evidence>
<dbReference type="Proteomes" id="UP000319210">
    <property type="component" value="Unassembled WGS sequence"/>
</dbReference>
<keyword evidence="1" id="KW-0472">Membrane</keyword>
<evidence type="ECO:0000313" key="3">
    <source>
        <dbReference type="Proteomes" id="UP000319210"/>
    </source>
</evidence>
<feature type="transmembrane region" description="Helical" evidence="1">
    <location>
        <begin position="44"/>
        <end position="66"/>
    </location>
</feature>
<reference evidence="2 3" key="1">
    <citation type="submission" date="2019-06" db="EMBL/GenBank/DDBJ databases">
        <title>Whole genome shotgun sequence of Streptomyces cacaoi subsp. cacaoi NBRC 12748.</title>
        <authorList>
            <person name="Hosoyama A."/>
            <person name="Uohara A."/>
            <person name="Ohji S."/>
            <person name="Ichikawa N."/>
        </authorList>
    </citation>
    <scope>NUCLEOTIDE SEQUENCE [LARGE SCALE GENOMIC DNA]</scope>
    <source>
        <strain evidence="2 3">NBRC 12748</strain>
    </source>
</reference>
<organism evidence="2 3">
    <name type="scientific">Streptomyces cacaoi</name>
    <dbReference type="NCBI Taxonomy" id="1898"/>
    <lineage>
        <taxon>Bacteria</taxon>
        <taxon>Bacillati</taxon>
        <taxon>Actinomycetota</taxon>
        <taxon>Actinomycetes</taxon>
        <taxon>Kitasatosporales</taxon>
        <taxon>Streptomycetaceae</taxon>
        <taxon>Streptomyces</taxon>
    </lineage>
</organism>
<sequence length="83" mass="8936">MSLPDRRENEVRRLLAHRPGRPVPADLAERAGLLGTRLLRRRRALLAAAWLVLGAAAVALAAWALATEPWSVPPPATSPTGGW</sequence>
<keyword evidence="3" id="KW-1185">Reference proteome</keyword>
<dbReference type="AlphaFoldDB" id="A0A4Y3R750"/>
<proteinExistence type="predicted"/>